<evidence type="ECO:0000256" key="1">
    <source>
        <dbReference type="SAM" id="MobiDB-lite"/>
    </source>
</evidence>
<reference evidence="4" key="1">
    <citation type="submission" date="2017-02" db="UniProtKB">
        <authorList>
            <consortium name="WormBaseParasite"/>
        </authorList>
    </citation>
    <scope>IDENTIFICATION</scope>
</reference>
<proteinExistence type="predicted"/>
<evidence type="ECO:0000313" key="4">
    <source>
        <dbReference type="WBParaSite" id="EVEC_0001342301-mRNA-1"/>
    </source>
</evidence>
<feature type="compositionally biased region" description="Basic and acidic residues" evidence="1">
    <location>
        <begin position="62"/>
        <end position="82"/>
    </location>
</feature>
<dbReference type="WBParaSite" id="EVEC_0001342301-mRNA-1">
    <property type="protein sequence ID" value="EVEC_0001342301-mRNA-1"/>
    <property type="gene ID" value="EVEC_0001342301"/>
</dbReference>
<sequence length="111" mass="13233">MGSGRHTRKARKIRPSMVLNRKRSYKKYLERKRQWQSNAVYTGHRTPNVAVPPPTTRKIKEKKLDPEKQARRQQQREQERLKKTLASQQASTSEIKKPNQLKVSRLKAMRW</sequence>
<feature type="region of interest" description="Disordered" evidence="1">
    <location>
        <begin position="36"/>
        <end position="111"/>
    </location>
</feature>
<protein>
    <submittedName>
        <fullName evidence="4">60S ribosomal protein L29</fullName>
    </submittedName>
</protein>
<reference evidence="2 3" key="2">
    <citation type="submission" date="2018-10" db="EMBL/GenBank/DDBJ databases">
        <authorList>
            <consortium name="Pathogen Informatics"/>
        </authorList>
    </citation>
    <scope>NUCLEOTIDE SEQUENCE [LARGE SCALE GENOMIC DNA]</scope>
</reference>
<dbReference type="Proteomes" id="UP000274131">
    <property type="component" value="Unassembled WGS sequence"/>
</dbReference>
<feature type="region of interest" description="Disordered" evidence="1">
    <location>
        <begin position="1"/>
        <end position="24"/>
    </location>
</feature>
<name>A0A0N4VQW6_ENTVE</name>
<gene>
    <name evidence="2" type="ORF">EVEC_LOCUS12562</name>
</gene>
<accession>A0A0N4VQW6</accession>
<keyword evidence="3" id="KW-1185">Reference proteome</keyword>
<evidence type="ECO:0000313" key="2">
    <source>
        <dbReference type="EMBL" id="VDD97811.1"/>
    </source>
</evidence>
<dbReference type="AlphaFoldDB" id="A0A0N4VQW6"/>
<dbReference type="EMBL" id="UXUI01015265">
    <property type="protein sequence ID" value="VDD97811.1"/>
    <property type="molecule type" value="Genomic_DNA"/>
</dbReference>
<organism evidence="4">
    <name type="scientific">Enterobius vermicularis</name>
    <name type="common">Human pinworm</name>
    <dbReference type="NCBI Taxonomy" id="51028"/>
    <lineage>
        <taxon>Eukaryota</taxon>
        <taxon>Metazoa</taxon>
        <taxon>Ecdysozoa</taxon>
        <taxon>Nematoda</taxon>
        <taxon>Chromadorea</taxon>
        <taxon>Rhabditida</taxon>
        <taxon>Spirurina</taxon>
        <taxon>Oxyuridomorpha</taxon>
        <taxon>Oxyuroidea</taxon>
        <taxon>Oxyuridae</taxon>
        <taxon>Enterobius</taxon>
    </lineage>
</organism>
<evidence type="ECO:0000313" key="3">
    <source>
        <dbReference type="Proteomes" id="UP000274131"/>
    </source>
</evidence>